<evidence type="ECO:0000313" key="1">
    <source>
        <dbReference type="EMBL" id="SMC52451.1"/>
    </source>
</evidence>
<keyword evidence="2" id="KW-1185">Reference proteome</keyword>
<reference evidence="1" key="1">
    <citation type="submission" date="2017-04" db="EMBL/GenBank/DDBJ databases">
        <authorList>
            <person name="Varghese N."/>
            <person name="Submissions S."/>
        </authorList>
    </citation>
    <scope>NUCLEOTIDE SEQUENCE</scope>
    <source>
        <strain evidence="1">WTE2008</strain>
    </source>
</reference>
<dbReference type="Proteomes" id="UP000192328">
    <property type="component" value="Unassembled WGS sequence"/>
</dbReference>
<evidence type="ECO:0000313" key="2">
    <source>
        <dbReference type="Proteomes" id="UP000192328"/>
    </source>
</evidence>
<sequence>METAKAPDSCPETVLERLIRENEVSLKRLCYLYLHDETQAEDAVQETFLKAYRSLEKFRGEASEKTWLTRIALNICKDMLRSAWFRHTDRRVTVDMLPAARAIRDPYHREVTAAVMNLPGKLREVILLYYYRGLTMTETAEVLGITQPAVTSRLKRAKDKLKTELKGGGIDEE</sequence>
<proteinExistence type="predicted"/>
<accession>A0AC61PK80</accession>
<organism evidence="1 2">
    <name type="scientific">Aristaeella lactis</name>
    <dbReference type="NCBI Taxonomy" id="3046383"/>
    <lineage>
        <taxon>Bacteria</taxon>
        <taxon>Bacillati</taxon>
        <taxon>Bacillota</taxon>
        <taxon>Clostridia</taxon>
        <taxon>Eubacteriales</taxon>
        <taxon>Aristaeellaceae</taxon>
        <taxon>Aristaeella</taxon>
    </lineage>
</organism>
<gene>
    <name evidence="1" type="ORF">SAMN06297397_1226</name>
</gene>
<name>A0AC61PK80_9FIRM</name>
<protein>
    <submittedName>
        <fullName evidence="1">RNA polymerase sigma-70 factor, ECF subfamily</fullName>
    </submittedName>
</protein>
<dbReference type="EMBL" id="FWXZ01000002">
    <property type="protein sequence ID" value="SMC52451.1"/>
    <property type="molecule type" value="Genomic_DNA"/>
</dbReference>
<comment type="caution">
    <text evidence="1">The sequence shown here is derived from an EMBL/GenBank/DDBJ whole genome shotgun (WGS) entry which is preliminary data.</text>
</comment>